<dbReference type="AlphaFoldDB" id="A0A2R5LNR8"/>
<dbReference type="RefSeq" id="XP_064465999.1">
    <property type="nucleotide sequence ID" value="XM_064609929.1"/>
</dbReference>
<dbReference type="FunFam" id="1.20.1270.60:FF:000015">
    <property type="entry name" value="Islet cell autoantigen 1, 69kDa"/>
    <property type="match status" value="1"/>
</dbReference>
<feature type="region of interest" description="Disordered" evidence="1">
    <location>
        <begin position="554"/>
        <end position="580"/>
    </location>
</feature>
<evidence type="ECO:0000313" key="3">
    <source>
        <dbReference type="EMBL" id="MBY11162.1"/>
    </source>
</evidence>
<dbReference type="PANTHER" id="PTHR10164">
    <property type="entry name" value="ISLET CELL AUTOANTIGEN 1"/>
    <property type="match status" value="1"/>
</dbReference>
<organism evidence="3">
    <name type="scientific">Ornithodoros turicata</name>
    <dbReference type="NCBI Taxonomy" id="34597"/>
    <lineage>
        <taxon>Eukaryota</taxon>
        <taxon>Metazoa</taxon>
        <taxon>Ecdysozoa</taxon>
        <taxon>Arthropoda</taxon>
        <taxon>Chelicerata</taxon>
        <taxon>Arachnida</taxon>
        <taxon>Acari</taxon>
        <taxon>Parasitiformes</taxon>
        <taxon>Ixodida</taxon>
        <taxon>Ixodoidea</taxon>
        <taxon>Argasidae</taxon>
        <taxon>Ornithodorinae</taxon>
        <taxon>Ornithodoros</taxon>
    </lineage>
</organism>
<dbReference type="SMART" id="SM01237">
    <property type="entry name" value="ICA69"/>
    <property type="match status" value="1"/>
</dbReference>
<feature type="compositionally biased region" description="Basic residues" evidence="1">
    <location>
        <begin position="311"/>
        <end position="323"/>
    </location>
</feature>
<dbReference type="Pfam" id="PF06456">
    <property type="entry name" value="Arfaptin"/>
    <property type="match status" value="1"/>
</dbReference>
<dbReference type="KEGG" id="oti:135377493"/>
<dbReference type="GO" id="GO:0019904">
    <property type="term" value="F:protein domain specific binding"/>
    <property type="evidence" value="ECO:0007669"/>
    <property type="project" value="InterPro"/>
</dbReference>
<feature type="region of interest" description="Disordered" evidence="1">
    <location>
        <begin position="270"/>
        <end position="430"/>
    </location>
</feature>
<dbReference type="PANTHER" id="PTHR10164:SF4">
    <property type="entry name" value="GH23156P"/>
    <property type="match status" value="1"/>
</dbReference>
<dbReference type="SMART" id="SM01015">
    <property type="entry name" value="Arfaptin"/>
    <property type="match status" value="1"/>
</dbReference>
<dbReference type="GeneID" id="135377493"/>
<feature type="domain" description="AH" evidence="2">
    <location>
        <begin position="45"/>
        <end position="248"/>
    </location>
</feature>
<dbReference type="InterPro" id="IPR024114">
    <property type="entry name" value="Islet_autoAg_Ica1/Ica1-like"/>
</dbReference>
<dbReference type="SUPFAM" id="SSF103657">
    <property type="entry name" value="BAR/IMD domain-like"/>
    <property type="match status" value="1"/>
</dbReference>
<dbReference type="CDD" id="cd07661">
    <property type="entry name" value="BAR_ICA69"/>
    <property type="match status" value="1"/>
</dbReference>
<reference evidence="3" key="1">
    <citation type="submission" date="2018-03" db="EMBL/GenBank/DDBJ databases">
        <title>The relapsing fever spirochete Borrelia turicatae persists in the highly oxidative environment of its soft-bodied tick vector.</title>
        <authorList>
            <person name="Bourret T.J."/>
            <person name="Boyle W.K."/>
            <person name="Valenzuela J.G."/>
            <person name="Oliveira F."/>
            <person name="Lopez J.E."/>
        </authorList>
    </citation>
    <scope>NUCLEOTIDE SEQUENCE</scope>
    <source>
        <strain evidence="3">Kansas strain/isolate</strain>
        <tissue evidence="3">Salivary glands</tissue>
    </source>
</reference>
<name>A0A2R5LNR8_9ACAR</name>
<dbReference type="GO" id="GO:0051049">
    <property type="term" value="P:regulation of transport"/>
    <property type="evidence" value="ECO:0007669"/>
    <property type="project" value="TreeGrafter"/>
</dbReference>
<evidence type="ECO:0000256" key="1">
    <source>
        <dbReference type="SAM" id="MobiDB-lite"/>
    </source>
</evidence>
<dbReference type="Pfam" id="PF04629">
    <property type="entry name" value="ICA69"/>
    <property type="match status" value="2"/>
</dbReference>
<feature type="region of interest" description="Disordered" evidence="1">
    <location>
        <begin position="462"/>
        <end position="491"/>
    </location>
</feature>
<dbReference type="Gene3D" id="1.20.1270.60">
    <property type="entry name" value="Arfaptin homology (AH) domain/BAR domain"/>
    <property type="match status" value="1"/>
</dbReference>
<evidence type="ECO:0000259" key="2">
    <source>
        <dbReference type="PROSITE" id="PS50870"/>
    </source>
</evidence>
<accession>A0A2R5LNR8</accession>
<proteinExistence type="predicted"/>
<sequence length="613" mass="68586">MNDFTRPTAYYGQSSTVSRMQQHYWTTKQAFLRKFGRKEDDCIIASDAELDAKLELFGAIQDSCTNLLRVLENYQDRILALSQEENALGRFLKECGKQDKTRAGKMMGATGKSMSYSAQQRLTLRVPLVRLYQEVETYQFRAIADTLATVEKMERARTDYRGALLWMKDISQQLDPDTYKQLEKFRKVQGHVKRTKMKFEKLKLDTLQKVDLLAASRCNMFSHVLAAYQNALLAFWEKTSSTMTNVAESFKGYQHYDFIVVKELQEPSRKLAEEMGNGEDKPSKEDGDKDRMLFFDSEYRDDDSKRDPKARDKKKKRKEKQQRRSNDSCTGSKGATADIQKPDNRSQGSVDDVPLLNLDEPSEGHAAPPPQASAGSALPLPPTPDTSKTQYESSRKEGDESSQNCAGKPDLLTHNPEVSDMEKDDMTLLTEILNSTEATFVSAVPPPSEGSFTQQWQSAFGDLTPSPQKTATFASLPRSEEPPPTPLSEGSTQFLPSHLLDLECGLAGLQLDGQCRSFYTSSPCPQSVKAHMDMVLPPTPVTELMKPVTTAALTPQHHRPSSLAATPSPSVPVPRKTQDKKDMSAWFSLFADLDPLANPDAIGKKSTEEDRNC</sequence>
<dbReference type="PROSITE" id="PS50870">
    <property type="entry name" value="AH"/>
    <property type="match status" value="1"/>
</dbReference>
<dbReference type="RefSeq" id="XP_064465997.1">
    <property type="nucleotide sequence ID" value="XM_064609927.1"/>
</dbReference>
<dbReference type="EMBL" id="GGLE01007036">
    <property type="protein sequence ID" value="MBY11162.1"/>
    <property type="molecule type" value="Transcribed_RNA"/>
</dbReference>
<dbReference type="InterPro" id="IPR027267">
    <property type="entry name" value="AH/BAR_dom_sf"/>
</dbReference>
<dbReference type="InterPro" id="IPR006723">
    <property type="entry name" value="Islet_autoAg_Ica1_C"/>
</dbReference>
<dbReference type="GO" id="GO:0005794">
    <property type="term" value="C:Golgi apparatus"/>
    <property type="evidence" value="ECO:0007669"/>
    <property type="project" value="TreeGrafter"/>
</dbReference>
<dbReference type="RefSeq" id="XP_064465998.1">
    <property type="nucleotide sequence ID" value="XM_064609928.1"/>
</dbReference>
<dbReference type="CTD" id="40331"/>
<protein>
    <submittedName>
        <fullName evidence="3">Putative secretory vesicle-associated protein ica69</fullName>
    </submittedName>
</protein>
<dbReference type="InterPro" id="IPR010504">
    <property type="entry name" value="AH_dom"/>
</dbReference>
<feature type="compositionally biased region" description="Basic and acidic residues" evidence="1">
    <location>
        <begin position="270"/>
        <end position="293"/>
    </location>
</feature>